<dbReference type="OrthoDB" id="4424523at2759"/>
<proteinExistence type="predicted"/>
<gene>
    <name evidence="2" type="ORF">K461DRAFT_307549</name>
</gene>
<feature type="region of interest" description="Disordered" evidence="1">
    <location>
        <begin position="214"/>
        <end position="243"/>
    </location>
</feature>
<protein>
    <submittedName>
        <fullName evidence="2">Uncharacterized protein</fullName>
    </submittedName>
</protein>
<sequence length="243" mass="27681">MTFFTLDTTSSGDFVPRNHLDGSYHDEPITWGFLLARTSASATWDVALAKIKEYLRFQHASETRSEDNTETMAGNLIMSRLGFVILDAEELRGANDQPIRQYCQRWRDSFVEKVPGCIHTKADDEFDEHGPCYRGWIRTTAMHLTNLWSDLKAREFDVVAPTIEVHGQISIYEGNIGGQRIDPPDGISGRLRLMGRHVPEPIWGDVRRVERENMERTEQVEHPTNSADAEQKDLASAMQEMDA</sequence>
<accession>A0A9P4MID7</accession>
<evidence type="ECO:0000256" key="1">
    <source>
        <dbReference type="SAM" id="MobiDB-lite"/>
    </source>
</evidence>
<dbReference type="Proteomes" id="UP000799439">
    <property type="component" value="Unassembled WGS sequence"/>
</dbReference>
<comment type="caution">
    <text evidence="2">The sequence shown here is derived from an EMBL/GenBank/DDBJ whole genome shotgun (WGS) entry which is preliminary data.</text>
</comment>
<organism evidence="2 3">
    <name type="scientific">Myriangium duriaei CBS 260.36</name>
    <dbReference type="NCBI Taxonomy" id="1168546"/>
    <lineage>
        <taxon>Eukaryota</taxon>
        <taxon>Fungi</taxon>
        <taxon>Dikarya</taxon>
        <taxon>Ascomycota</taxon>
        <taxon>Pezizomycotina</taxon>
        <taxon>Dothideomycetes</taxon>
        <taxon>Dothideomycetidae</taxon>
        <taxon>Myriangiales</taxon>
        <taxon>Myriangiaceae</taxon>
        <taxon>Myriangium</taxon>
    </lineage>
</organism>
<keyword evidence="3" id="KW-1185">Reference proteome</keyword>
<evidence type="ECO:0000313" key="3">
    <source>
        <dbReference type="Proteomes" id="UP000799439"/>
    </source>
</evidence>
<dbReference type="EMBL" id="ML996088">
    <property type="protein sequence ID" value="KAF2150914.1"/>
    <property type="molecule type" value="Genomic_DNA"/>
</dbReference>
<reference evidence="2" key="1">
    <citation type="journal article" date="2020" name="Stud. Mycol.">
        <title>101 Dothideomycetes genomes: a test case for predicting lifestyles and emergence of pathogens.</title>
        <authorList>
            <person name="Haridas S."/>
            <person name="Albert R."/>
            <person name="Binder M."/>
            <person name="Bloem J."/>
            <person name="Labutti K."/>
            <person name="Salamov A."/>
            <person name="Andreopoulos B."/>
            <person name="Baker S."/>
            <person name="Barry K."/>
            <person name="Bills G."/>
            <person name="Bluhm B."/>
            <person name="Cannon C."/>
            <person name="Castanera R."/>
            <person name="Culley D."/>
            <person name="Daum C."/>
            <person name="Ezra D."/>
            <person name="Gonzalez J."/>
            <person name="Henrissat B."/>
            <person name="Kuo A."/>
            <person name="Liang C."/>
            <person name="Lipzen A."/>
            <person name="Lutzoni F."/>
            <person name="Magnuson J."/>
            <person name="Mondo S."/>
            <person name="Nolan M."/>
            <person name="Ohm R."/>
            <person name="Pangilinan J."/>
            <person name="Park H.-J."/>
            <person name="Ramirez L."/>
            <person name="Alfaro M."/>
            <person name="Sun H."/>
            <person name="Tritt A."/>
            <person name="Yoshinaga Y."/>
            <person name="Zwiers L.-H."/>
            <person name="Turgeon B."/>
            <person name="Goodwin S."/>
            <person name="Spatafora J."/>
            <person name="Crous P."/>
            <person name="Grigoriev I."/>
        </authorList>
    </citation>
    <scope>NUCLEOTIDE SEQUENCE</scope>
    <source>
        <strain evidence="2">CBS 260.36</strain>
    </source>
</reference>
<name>A0A9P4MID7_9PEZI</name>
<evidence type="ECO:0000313" key="2">
    <source>
        <dbReference type="EMBL" id="KAF2150914.1"/>
    </source>
</evidence>
<dbReference type="AlphaFoldDB" id="A0A9P4MID7"/>